<feature type="transmembrane region" description="Helical" evidence="1">
    <location>
        <begin position="20"/>
        <end position="38"/>
    </location>
</feature>
<keyword evidence="3" id="KW-1185">Reference proteome</keyword>
<keyword evidence="1" id="KW-0472">Membrane</keyword>
<gene>
    <name evidence="2" type="ORF">ACPOL_4333</name>
</gene>
<proteinExistence type="predicted"/>
<accession>A0A2Z5G3C0</accession>
<dbReference type="KEGG" id="abas:ACPOL_4333"/>
<dbReference type="Proteomes" id="UP000253606">
    <property type="component" value="Chromosome"/>
</dbReference>
<keyword evidence="1" id="KW-0812">Transmembrane</keyword>
<evidence type="ECO:0000313" key="3">
    <source>
        <dbReference type="Proteomes" id="UP000253606"/>
    </source>
</evidence>
<evidence type="ECO:0000256" key="1">
    <source>
        <dbReference type="SAM" id="Phobius"/>
    </source>
</evidence>
<organism evidence="2 3">
    <name type="scientific">Acidisarcina polymorpha</name>
    <dbReference type="NCBI Taxonomy" id="2211140"/>
    <lineage>
        <taxon>Bacteria</taxon>
        <taxon>Pseudomonadati</taxon>
        <taxon>Acidobacteriota</taxon>
        <taxon>Terriglobia</taxon>
        <taxon>Terriglobales</taxon>
        <taxon>Acidobacteriaceae</taxon>
        <taxon>Acidisarcina</taxon>
    </lineage>
</organism>
<evidence type="ECO:0000313" key="2">
    <source>
        <dbReference type="EMBL" id="AXC13608.1"/>
    </source>
</evidence>
<dbReference type="AlphaFoldDB" id="A0A2Z5G3C0"/>
<keyword evidence="1" id="KW-1133">Transmembrane helix</keyword>
<sequence>MIYVGDNGYIADSRTHGRGFPFIFMSLLCHCWIFPGWGKAGRARTARPLV</sequence>
<dbReference type="EMBL" id="CP030840">
    <property type="protein sequence ID" value="AXC13608.1"/>
    <property type="molecule type" value="Genomic_DNA"/>
</dbReference>
<reference evidence="2 3" key="1">
    <citation type="journal article" date="2018" name="Front. Microbiol.">
        <title>Hydrolytic Capabilities as a Key to Environmental Success: Chitinolytic and Cellulolytic Acidobacteria From Acidic Sub-arctic Soils and Boreal Peatlands.</title>
        <authorList>
            <person name="Belova S.E."/>
            <person name="Ravin N.V."/>
            <person name="Pankratov T.A."/>
            <person name="Rakitin A.L."/>
            <person name="Ivanova A.A."/>
            <person name="Beletsky A.V."/>
            <person name="Mardanov A.V."/>
            <person name="Sinninghe Damste J.S."/>
            <person name="Dedysh S.N."/>
        </authorList>
    </citation>
    <scope>NUCLEOTIDE SEQUENCE [LARGE SCALE GENOMIC DNA]</scope>
    <source>
        <strain evidence="2 3">SBC82</strain>
    </source>
</reference>
<name>A0A2Z5G3C0_9BACT</name>
<protein>
    <submittedName>
        <fullName evidence="2">Uncharacterized protein</fullName>
    </submittedName>
</protein>